<protein>
    <submittedName>
        <fullName evidence="2">DUF4132 domain-containing protein</fullName>
    </submittedName>
</protein>
<dbReference type="EMBL" id="JAGFNP010000004">
    <property type="protein sequence ID" value="MBO3733248.1"/>
    <property type="molecule type" value="Genomic_DNA"/>
</dbReference>
<feature type="domain" description="DUF4132" evidence="1">
    <location>
        <begin position="843"/>
        <end position="1023"/>
    </location>
</feature>
<dbReference type="RefSeq" id="WP_208496156.1">
    <property type="nucleotide sequence ID" value="NZ_JAGFNP010000004.1"/>
</dbReference>
<comment type="caution">
    <text evidence="2">The sequence shown here is derived from an EMBL/GenBank/DDBJ whole genome shotgun (WGS) entry which is preliminary data.</text>
</comment>
<sequence>MTETETPSTASALPDEDRLAFPSTWKRFVQPRRGDSKVRRVKLDPETGREYLATHLPALDERLASACNEEFQPAAKAFLEGKRDVLGAAAVLLLANPSTNSSPANLRPLFDLVAHEHDLPFAFAAYVEAMTFDTAQHGKHAVGLERRPLNSYNWSRYQERQEIRDLRAIAAAASDADHAAILAAVAERRTDPGHRLAASFVLPDEHDWMTEVCDDYRAHQTNWSVSRLILEVVASAEHLAALDVALLGRYWVPTAEIADLLHRLGAEALPVIEHYLEGHNYTDELKTLYRALAAMPSSDAFDMLLDRLKEPHVMGAAIEAAANFPRRAIALIAERVPGADETERGRLAAILHSDPILLDVALPLADEATRETLAVLTAGRESVPEAPAEAVPALLVSPPWAAGAAAAAPVVLKLDPLPVSTATWAEGEREAWSAEHHYAFEQYKGSDEWSTDRWIHETRGFEDKDSFQQTVMLALAPVEVATELLPHWKTGGSYYRIELLQRLVANLGAAAADQVLAATAYDADFRRTLLLPLANLTAARYTADALVRLKTLRSFAIEWLDRHTADAAALLVPDALGRPKKLRAGAEAALRYLAATHGPDLVHEAAARYGDEAAAAIDALVDVDPLMPVGIPVPKPAPWVSPLLLPQVLLNGREHALPHAAVHNLVTVLALGTPGFEYPGVAVVAAACDRTSLTRFSIALFEQWLTAGAPSEDGWALTQLAHFGDDEAVRLLQPLVAKWPGENQHKRAVTGLAVLGAIGTEAALRAINQIAEKAKFAAIKSEAADQIQAIAANLGLTGEQLADRLVPDFGLRDEAALVLDYGPRQFRVGFDEALKPFVTDMDGKPRKSLPKPGAKDDELLADAAYKRFAALRKDLRSVAADQVKRLERAMVQGRTWTPAEFDEHFVQHPLVWHLARRLVWIAEHGTARTAFRLAEDKGCSDVDENEFALPADAAVRLAHPAILDDVPAWAEILADYEILQPFSQLARPVMAFTDEELRTGRLARFEGAAVPVGKLLGLTSRGWQRTPPQDAGIEPGMFCPFPGVGYLVFDLDPGITVGYVEMYDTQELRKVVVSRNAMYGWDVPAPKTDFGPVDPVIASELLSTLAKLTDQG</sequence>
<keyword evidence="3" id="KW-1185">Reference proteome</keyword>
<dbReference type="InterPro" id="IPR025406">
    <property type="entry name" value="DUF4132"/>
</dbReference>
<evidence type="ECO:0000313" key="3">
    <source>
        <dbReference type="Proteomes" id="UP000681341"/>
    </source>
</evidence>
<evidence type="ECO:0000313" key="2">
    <source>
        <dbReference type="EMBL" id="MBO3733248.1"/>
    </source>
</evidence>
<gene>
    <name evidence="2" type="ORF">J5V16_10470</name>
</gene>
<dbReference type="Pfam" id="PF13569">
    <property type="entry name" value="DUF4132"/>
    <property type="match status" value="1"/>
</dbReference>
<accession>A0ABS3U668</accession>
<reference evidence="2 3" key="1">
    <citation type="submission" date="2021-03" db="EMBL/GenBank/DDBJ databases">
        <title>Glycomyces sp. nov., a novel actinomycete isolated from soil.</title>
        <authorList>
            <person name="Yang X."/>
            <person name="Xu X."/>
        </authorList>
    </citation>
    <scope>NUCLEOTIDE SEQUENCE [LARGE SCALE GENOMIC DNA]</scope>
    <source>
        <strain evidence="2 3">NEAU-S30</strain>
    </source>
</reference>
<name>A0ABS3U668_9ACTN</name>
<dbReference type="Proteomes" id="UP000681341">
    <property type="component" value="Unassembled WGS sequence"/>
</dbReference>
<organism evidence="2 3">
    <name type="scientific">Glycomyces niveus</name>
    <dbReference type="NCBI Taxonomy" id="2820287"/>
    <lineage>
        <taxon>Bacteria</taxon>
        <taxon>Bacillati</taxon>
        <taxon>Actinomycetota</taxon>
        <taxon>Actinomycetes</taxon>
        <taxon>Glycomycetales</taxon>
        <taxon>Glycomycetaceae</taxon>
        <taxon>Glycomyces</taxon>
    </lineage>
</organism>
<evidence type="ECO:0000259" key="1">
    <source>
        <dbReference type="Pfam" id="PF13569"/>
    </source>
</evidence>
<proteinExistence type="predicted"/>